<evidence type="ECO:0000313" key="4">
    <source>
        <dbReference type="Proteomes" id="UP000815325"/>
    </source>
</evidence>
<dbReference type="InterPro" id="IPR052970">
    <property type="entry name" value="Inner_ear_hair_cell_LOXHD"/>
</dbReference>
<dbReference type="EMBL" id="MU070098">
    <property type="protein sequence ID" value="KAF5829935.1"/>
    <property type="molecule type" value="Genomic_DNA"/>
</dbReference>
<dbReference type="SUPFAM" id="SSF49723">
    <property type="entry name" value="Lipase/lipooxygenase domain (PLAT/LH2 domain)"/>
    <property type="match status" value="1"/>
</dbReference>
<name>A0ABQ7G5Q5_DUNSA</name>
<dbReference type="InterPro" id="IPR001024">
    <property type="entry name" value="PLAT/LH2_dom"/>
</dbReference>
<dbReference type="PROSITE" id="PS50095">
    <property type="entry name" value="PLAT"/>
    <property type="match status" value="1"/>
</dbReference>
<feature type="domain" description="PLAT" evidence="2">
    <location>
        <begin position="1"/>
        <end position="86"/>
    </location>
</feature>
<dbReference type="InterPro" id="IPR036392">
    <property type="entry name" value="PLAT/LH2_dom_sf"/>
</dbReference>
<gene>
    <name evidence="3" type="ORF">DUNSADRAFT_15291</name>
</gene>
<evidence type="ECO:0000256" key="1">
    <source>
        <dbReference type="PROSITE-ProRule" id="PRU00152"/>
    </source>
</evidence>
<feature type="non-terminal residue" evidence="3">
    <location>
        <position position="103"/>
    </location>
</feature>
<feature type="non-terminal residue" evidence="3">
    <location>
        <position position="1"/>
    </location>
</feature>
<dbReference type="Proteomes" id="UP000815325">
    <property type="component" value="Unassembled WGS sequence"/>
</dbReference>
<keyword evidence="4" id="KW-1185">Reference proteome</keyword>
<sequence length="103" mass="11955">STGLHELFSIHNNFERGKMDVFMLSLRDVGRMERIEVRSCVKGLFGSWHLEFVRITDCVRGVTLMFPCGNWLDRRRPESLLQILLPSGDAPSESRRIRANQHK</sequence>
<dbReference type="Gene3D" id="2.40.180.10">
    <property type="entry name" value="Catalase core domain"/>
    <property type="match status" value="1"/>
</dbReference>
<organism evidence="3 4">
    <name type="scientific">Dunaliella salina</name>
    <name type="common">Green alga</name>
    <name type="synonym">Protococcus salinus</name>
    <dbReference type="NCBI Taxonomy" id="3046"/>
    <lineage>
        <taxon>Eukaryota</taxon>
        <taxon>Viridiplantae</taxon>
        <taxon>Chlorophyta</taxon>
        <taxon>core chlorophytes</taxon>
        <taxon>Chlorophyceae</taxon>
        <taxon>CS clade</taxon>
        <taxon>Chlamydomonadales</taxon>
        <taxon>Dunaliellaceae</taxon>
        <taxon>Dunaliella</taxon>
    </lineage>
</organism>
<protein>
    <recommendedName>
        <fullName evidence="2">PLAT domain-containing protein</fullName>
    </recommendedName>
</protein>
<proteinExistence type="predicted"/>
<dbReference type="PANTHER" id="PTHR45901:SF3">
    <property type="entry name" value="LIPOXYGENASE HOMOLOGY DOMAIN-CONTAINING PROTEIN 1"/>
    <property type="match status" value="1"/>
</dbReference>
<accession>A0ABQ7G5Q5</accession>
<dbReference type="PANTHER" id="PTHR45901">
    <property type="entry name" value="PROTEIN CBG12474"/>
    <property type="match status" value="1"/>
</dbReference>
<evidence type="ECO:0000259" key="2">
    <source>
        <dbReference type="PROSITE" id="PS50095"/>
    </source>
</evidence>
<evidence type="ECO:0000313" key="3">
    <source>
        <dbReference type="EMBL" id="KAF5829935.1"/>
    </source>
</evidence>
<comment type="caution">
    <text evidence="1">Lacks conserved residue(s) required for the propagation of feature annotation.</text>
</comment>
<reference evidence="3" key="1">
    <citation type="submission" date="2017-08" db="EMBL/GenBank/DDBJ databases">
        <authorList>
            <person name="Polle J.E."/>
            <person name="Barry K."/>
            <person name="Cushman J."/>
            <person name="Schmutz J."/>
            <person name="Tran D."/>
            <person name="Hathwaick L.T."/>
            <person name="Yim W.C."/>
            <person name="Jenkins J."/>
            <person name="Mckie-Krisberg Z.M."/>
            <person name="Prochnik S."/>
            <person name="Lindquist E."/>
            <person name="Dockter R.B."/>
            <person name="Adam C."/>
            <person name="Molina H."/>
            <person name="Bunkerborg J."/>
            <person name="Jin E."/>
            <person name="Buchheim M."/>
            <person name="Magnuson J."/>
        </authorList>
    </citation>
    <scope>NUCLEOTIDE SEQUENCE</scope>
    <source>
        <strain evidence="3">CCAP 19/18</strain>
    </source>
</reference>
<comment type="caution">
    <text evidence="3">The sequence shown here is derived from an EMBL/GenBank/DDBJ whole genome shotgun (WGS) entry which is preliminary data.</text>
</comment>